<organism evidence="1 2">
    <name type="scientific">Intoshia linei</name>
    <dbReference type="NCBI Taxonomy" id="1819745"/>
    <lineage>
        <taxon>Eukaryota</taxon>
        <taxon>Metazoa</taxon>
        <taxon>Spiralia</taxon>
        <taxon>Lophotrochozoa</taxon>
        <taxon>Mesozoa</taxon>
        <taxon>Orthonectida</taxon>
        <taxon>Rhopaluridae</taxon>
        <taxon>Intoshia</taxon>
    </lineage>
</organism>
<comment type="caution">
    <text evidence="1">The sequence shown here is derived from an EMBL/GenBank/DDBJ whole genome shotgun (WGS) entry which is preliminary data.</text>
</comment>
<sequence>MWYNIKSGLLNVSHVAHRKFSTLRKICYLQNFELDDETSHELTKKVLDLKEDLKLVRRIEKEGVFGFMGIQESNPIVFDYVQPSIIAFPTTWLVEARFSAVVDIFSKKRSKLDVNNRGIMRLRLNKLI</sequence>
<keyword evidence="2" id="KW-1185">Reference proteome</keyword>
<reference evidence="1 2" key="1">
    <citation type="submission" date="2016-04" db="EMBL/GenBank/DDBJ databases">
        <title>The genome of Intoshia linei affirms orthonectids as highly simplified spiralians.</title>
        <authorList>
            <person name="Mikhailov K.V."/>
            <person name="Slusarev G.S."/>
            <person name="Nikitin M.A."/>
            <person name="Logacheva M.D."/>
            <person name="Penin A."/>
            <person name="Aleoshin V."/>
            <person name="Panchin Y.V."/>
        </authorList>
    </citation>
    <scope>NUCLEOTIDE SEQUENCE [LARGE SCALE GENOMIC DNA]</scope>
    <source>
        <strain evidence="1">Intl2013</strain>
        <tissue evidence="1">Whole animal</tissue>
    </source>
</reference>
<accession>A0A177AYZ3</accession>
<evidence type="ECO:0000313" key="1">
    <source>
        <dbReference type="EMBL" id="OAF66394.1"/>
    </source>
</evidence>
<dbReference type="Proteomes" id="UP000078046">
    <property type="component" value="Unassembled WGS sequence"/>
</dbReference>
<dbReference type="AlphaFoldDB" id="A0A177AYZ3"/>
<dbReference type="EMBL" id="LWCA01000945">
    <property type="protein sequence ID" value="OAF66394.1"/>
    <property type="molecule type" value="Genomic_DNA"/>
</dbReference>
<proteinExistence type="predicted"/>
<protein>
    <submittedName>
        <fullName evidence="1">Uncharacterized protein</fullName>
    </submittedName>
</protein>
<gene>
    <name evidence="1" type="ORF">A3Q56_05876</name>
</gene>
<dbReference type="OrthoDB" id="6690226at2759"/>
<name>A0A177AYZ3_9BILA</name>
<evidence type="ECO:0000313" key="2">
    <source>
        <dbReference type="Proteomes" id="UP000078046"/>
    </source>
</evidence>